<sequence>MKEGRLSGAGDVVSHSTAADTLGDEDNNHVSTTNIVSQSLINTAASGTAGRVVPPKSPSPRLPLELILEIAFHLAGDNAFATLASLNTTNRSMNEKTLRILYEVVVWDDPRKDFWEFLGGETKGFEAELVVPKGYAHTRVIVLNEAERDELSRRDDTLAKSAIRQEPGLKSEDTIVPHRIATIVKSPRRRLIGSDSAGNVLDDALYKPPACCLEVTGRISSEYLHALLCGLQLKWETSKKNLPSNLLPIQEISSISLKSANARIFKSPSLRPSSRFILRQGECSSFTLKLHPDMEADQEGRETIDAVFDMLNAPREENLFRKPSLLITNCSLRMYAVVIESLPALLASQPRSGFTIDICITPAGSPLCFSELEAAFRHTIEIWKDVWDSITLSPNQNHHIPSGQFHFSVVAMISAEGNNATYGTIRPLSGGKKGFVAELQTYGWETWSWKEAVVYPETESG</sequence>
<keyword evidence="2" id="KW-1185">Reference proteome</keyword>
<accession>A0ACC2VAD5</accession>
<evidence type="ECO:0000313" key="1">
    <source>
        <dbReference type="EMBL" id="KAJ9096139.1"/>
    </source>
</evidence>
<reference evidence="1" key="1">
    <citation type="submission" date="2023-04" db="EMBL/GenBank/DDBJ databases">
        <title>Draft Genome sequencing of Naganishia species isolated from polar environments using Oxford Nanopore Technology.</title>
        <authorList>
            <person name="Leo P."/>
            <person name="Venkateswaran K."/>
        </authorList>
    </citation>
    <scope>NUCLEOTIDE SEQUENCE</scope>
    <source>
        <strain evidence="1">MNA-CCFEE 5262</strain>
    </source>
</reference>
<comment type="caution">
    <text evidence="1">The sequence shown here is derived from an EMBL/GenBank/DDBJ whole genome shotgun (WGS) entry which is preliminary data.</text>
</comment>
<proteinExistence type="predicted"/>
<protein>
    <submittedName>
        <fullName evidence="1">Uncharacterized protein</fullName>
    </submittedName>
</protein>
<dbReference type="Proteomes" id="UP001230649">
    <property type="component" value="Unassembled WGS sequence"/>
</dbReference>
<organism evidence="1 2">
    <name type="scientific">Naganishia adeliensis</name>
    <dbReference type="NCBI Taxonomy" id="92952"/>
    <lineage>
        <taxon>Eukaryota</taxon>
        <taxon>Fungi</taxon>
        <taxon>Dikarya</taxon>
        <taxon>Basidiomycota</taxon>
        <taxon>Agaricomycotina</taxon>
        <taxon>Tremellomycetes</taxon>
        <taxon>Filobasidiales</taxon>
        <taxon>Filobasidiaceae</taxon>
        <taxon>Naganishia</taxon>
    </lineage>
</organism>
<gene>
    <name evidence="1" type="ORF">QFC20_006515</name>
</gene>
<name>A0ACC2VAD5_9TREE</name>
<dbReference type="EMBL" id="JASBWS010000117">
    <property type="protein sequence ID" value="KAJ9096139.1"/>
    <property type="molecule type" value="Genomic_DNA"/>
</dbReference>
<evidence type="ECO:0000313" key="2">
    <source>
        <dbReference type="Proteomes" id="UP001230649"/>
    </source>
</evidence>